<comment type="caution">
    <text evidence="5">The sequence shown here is derived from an EMBL/GenBank/DDBJ whole genome shotgun (WGS) entry which is preliminary data.</text>
</comment>
<keyword evidence="1" id="KW-0346">Stress response</keyword>
<evidence type="ECO:0000256" key="2">
    <source>
        <dbReference type="PROSITE-ProRule" id="PRU00285"/>
    </source>
</evidence>
<dbReference type="CDD" id="cd06526">
    <property type="entry name" value="metazoan_ACD"/>
    <property type="match status" value="1"/>
</dbReference>
<dbReference type="GO" id="GO:0005634">
    <property type="term" value="C:nucleus"/>
    <property type="evidence" value="ECO:0007669"/>
    <property type="project" value="TreeGrafter"/>
</dbReference>
<gene>
    <name evidence="5" type="ORF">C0Q70_11718</name>
</gene>
<comment type="similarity">
    <text evidence="2 3">Belongs to the small heat shock protein (HSP20) family.</text>
</comment>
<keyword evidence="6" id="KW-1185">Reference proteome</keyword>
<evidence type="ECO:0000256" key="3">
    <source>
        <dbReference type="RuleBase" id="RU003616"/>
    </source>
</evidence>
<dbReference type="PROSITE" id="PS01031">
    <property type="entry name" value="SHSP"/>
    <property type="match status" value="1"/>
</dbReference>
<dbReference type="GO" id="GO:0051082">
    <property type="term" value="F:unfolded protein binding"/>
    <property type="evidence" value="ECO:0007669"/>
    <property type="project" value="TreeGrafter"/>
</dbReference>
<dbReference type="OMA" id="TEGHKQK"/>
<accession>A0A2T7P6U3</accession>
<dbReference type="Pfam" id="PF00011">
    <property type="entry name" value="HSP20"/>
    <property type="match status" value="1"/>
</dbReference>
<dbReference type="PANTHER" id="PTHR45640:SF13">
    <property type="entry name" value="HEAT SHOCK PROTEIN 22-RELATED"/>
    <property type="match status" value="1"/>
</dbReference>
<dbReference type="InterPro" id="IPR002068">
    <property type="entry name" value="A-crystallin/Hsp20_dom"/>
</dbReference>
<sequence length="150" mass="17517">MSVLPYLWRDPWEESVIPYRPFTSIVDDFLTPWRADVAPIAREVQLINNDQEFRTDISVQQFKPEEINIKTKENRLIIHAKHEERPDEHGFIMREFTRQYVLPEDVDPATVTSSLSPDGVLTIKAPKKALPDAKERTIPITHEVSKKKRK</sequence>
<name>A0A2T7P6U3_POMCA</name>
<dbReference type="SUPFAM" id="SSF49764">
    <property type="entry name" value="HSP20-like chaperones"/>
    <property type="match status" value="1"/>
</dbReference>
<dbReference type="PRINTS" id="PR00299">
    <property type="entry name" value="ACRYSTALLIN"/>
</dbReference>
<dbReference type="PANTHER" id="PTHR45640">
    <property type="entry name" value="HEAT SHOCK PROTEIN HSP-12.2-RELATED"/>
    <property type="match status" value="1"/>
</dbReference>
<dbReference type="Proteomes" id="UP000245119">
    <property type="component" value="Linkage Group LG6"/>
</dbReference>
<dbReference type="GO" id="GO:0005737">
    <property type="term" value="C:cytoplasm"/>
    <property type="evidence" value="ECO:0007669"/>
    <property type="project" value="TreeGrafter"/>
</dbReference>
<protein>
    <recommendedName>
        <fullName evidence="4">SHSP domain-containing protein</fullName>
    </recommendedName>
</protein>
<dbReference type="STRING" id="400727.A0A2T7P6U3"/>
<dbReference type="GO" id="GO:0042026">
    <property type="term" value="P:protein refolding"/>
    <property type="evidence" value="ECO:0007669"/>
    <property type="project" value="TreeGrafter"/>
</dbReference>
<evidence type="ECO:0000259" key="4">
    <source>
        <dbReference type="PROSITE" id="PS01031"/>
    </source>
</evidence>
<evidence type="ECO:0000313" key="6">
    <source>
        <dbReference type="Proteomes" id="UP000245119"/>
    </source>
</evidence>
<dbReference type="InterPro" id="IPR001436">
    <property type="entry name" value="Alpha-crystallin/sHSP_animal"/>
</dbReference>
<reference evidence="5 6" key="1">
    <citation type="submission" date="2018-04" db="EMBL/GenBank/DDBJ databases">
        <title>The genome of golden apple snail Pomacea canaliculata provides insight into stress tolerance and invasive adaptation.</title>
        <authorList>
            <person name="Liu C."/>
            <person name="Liu B."/>
            <person name="Ren Y."/>
            <person name="Zhang Y."/>
            <person name="Wang H."/>
            <person name="Li S."/>
            <person name="Jiang F."/>
            <person name="Yin L."/>
            <person name="Zhang G."/>
            <person name="Qian W."/>
            <person name="Fan W."/>
        </authorList>
    </citation>
    <scope>NUCLEOTIDE SEQUENCE [LARGE SCALE GENOMIC DNA]</scope>
    <source>
        <strain evidence="5">SZHN2017</strain>
        <tissue evidence="5">Muscle</tissue>
    </source>
</reference>
<dbReference type="OrthoDB" id="1431247at2759"/>
<organism evidence="5 6">
    <name type="scientific">Pomacea canaliculata</name>
    <name type="common">Golden apple snail</name>
    <dbReference type="NCBI Taxonomy" id="400727"/>
    <lineage>
        <taxon>Eukaryota</taxon>
        <taxon>Metazoa</taxon>
        <taxon>Spiralia</taxon>
        <taxon>Lophotrochozoa</taxon>
        <taxon>Mollusca</taxon>
        <taxon>Gastropoda</taxon>
        <taxon>Caenogastropoda</taxon>
        <taxon>Architaenioglossa</taxon>
        <taxon>Ampullarioidea</taxon>
        <taxon>Ampullariidae</taxon>
        <taxon>Pomacea</taxon>
    </lineage>
</organism>
<dbReference type="InterPro" id="IPR008978">
    <property type="entry name" value="HSP20-like_chaperone"/>
</dbReference>
<dbReference type="EMBL" id="PZQS01000006">
    <property type="protein sequence ID" value="PVD29121.1"/>
    <property type="molecule type" value="Genomic_DNA"/>
</dbReference>
<dbReference type="AlphaFoldDB" id="A0A2T7P6U3"/>
<dbReference type="GO" id="GO:0009408">
    <property type="term" value="P:response to heat"/>
    <property type="evidence" value="ECO:0007669"/>
    <property type="project" value="TreeGrafter"/>
</dbReference>
<feature type="domain" description="SHSP" evidence="4">
    <location>
        <begin position="35"/>
        <end position="143"/>
    </location>
</feature>
<evidence type="ECO:0000313" key="5">
    <source>
        <dbReference type="EMBL" id="PVD29121.1"/>
    </source>
</evidence>
<evidence type="ECO:0000256" key="1">
    <source>
        <dbReference type="ARBA" id="ARBA00023016"/>
    </source>
</evidence>
<proteinExistence type="inferred from homology"/>
<dbReference type="Gene3D" id="2.60.40.790">
    <property type="match status" value="1"/>
</dbReference>